<dbReference type="Gene3D" id="1.10.287.110">
    <property type="entry name" value="DnaJ domain"/>
    <property type="match status" value="2"/>
</dbReference>
<feature type="domain" description="J" evidence="2">
    <location>
        <begin position="730"/>
        <end position="799"/>
    </location>
</feature>
<dbReference type="PROSITE" id="PS50076">
    <property type="entry name" value="DNAJ_2"/>
    <property type="match status" value="2"/>
</dbReference>
<evidence type="ECO:0000313" key="5">
    <source>
        <dbReference type="EMBL" id="CAL4781813.1"/>
    </source>
</evidence>
<reference evidence="4" key="2">
    <citation type="submission" date="2024-04" db="EMBL/GenBank/DDBJ databases">
        <authorList>
            <person name="Chen Y."/>
            <person name="Shah S."/>
            <person name="Dougan E. K."/>
            <person name="Thang M."/>
            <person name="Chan C."/>
        </authorList>
    </citation>
    <scope>NUCLEOTIDE SEQUENCE [LARGE SCALE GENOMIC DNA]</scope>
</reference>
<feature type="domain" description="J" evidence="2">
    <location>
        <begin position="150"/>
        <end position="218"/>
    </location>
</feature>
<dbReference type="EMBL" id="CAMXCT030001960">
    <property type="protein sequence ID" value="CAL4781813.1"/>
    <property type="molecule type" value="Genomic_DNA"/>
</dbReference>
<gene>
    <name evidence="3" type="ORF">C1SCF055_LOCUS21146</name>
</gene>
<dbReference type="AlphaFoldDB" id="A0A9P1CNA3"/>
<dbReference type="PANTHER" id="PTHR24074">
    <property type="entry name" value="CO-CHAPERONE PROTEIN DJLA"/>
    <property type="match status" value="1"/>
</dbReference>
<dbReference type="EMBL" id="CAMXCT020001960">
    <property type="protein sequence ID" value="CAL1147876.1"/>
    <property type="molecule type" value="Genomic_DNA"/>
</dbReference>
<evidence type="ECO:0000256" key="1">
    <source>
        <dbReference type="SAM" id="MobiDB-lite"/>
    </source>
</evidence>
<proteinExistence type="predicted"/>
<accession>A0A9P1CNA3</accession>
<evidence type="ECO:0000313" key="4">
    <source>
        <dbReference type="EMBL" id="CAL1147876.1"/>
    </source>
</evidence>
<comment type="caution">
    <text evidence="3">The sequence shown here is derived from an EMBL/GenBank/DDBJ whole genome shotgun (WGS) entry which is preliminary data.</text>
</comment>
<feature type="region of interest" description="Disordered" evidence="1">
    <location>
        <begin position="658"/>
        <end position="712"/>
    </location>
</feature>
<dbReference type="Pfam" id="PF00226">
    <property type="entry name" value="DnaJ"/>
    <property type="match status" value="2"/>
</dbReference>
<sequence length="1257" mass="139202">MSDGDFIPSLTDLLGQLDEEDCKDESNEPKSLVADPHSGKVSDGGPLNTLLSQLLVALPWELALPVGFFGWPLLEHLFITGLEERGECEKLGEWPLRISKINPKDLVQELNTSEADISDGDRGEMAQQVLELQQWQGEMQARLRFLEEHLAWKVLGISQTSDTSAIGKAFKRRALELHPDKGGDQQKFQLLQDMKGLLIPDGVASKPRTRREPKASDGDDGDDTDEEIEQLIRARRQVEDSDAEMRDSVAPKASLSATRVKLHQAVVLAWDRFQDLGKKLAQFKPTEDGQESLEVLRKFQFFLTSFVAQHSNKTKLIEQFLMDGADILLAAALLDADATSSCIAGVFGTPGSDCLGGLCDTLEGLEMLRPRVLTFWTSIRPDFVADAPADRNQPPMQQDGDPLGLVKANAEIAMMHERHLMPEIRAEVSNAKTVAWQIRLADVARNIKKCKKLATAAAITAAQLAVMVPDARLHVAFAPAVSDGDGASKDEPLLNSSTAVRWRRTCRAGSICSNQQAWPSSYAINYEDAPGGKLDEQEDEDNYLDYGQYTLSENELDEDETIIRPAQASKAKCDEYIVDNTELQADAPGVAYRFSRRLDDRDEKRPVAAWGAIVGGEASNGWVKVGDRFLPLEVNGCKVLLYRGPSKFRAEKRLEDLNDSEDDAEEVASPWKDQKTTGLSRHKETSGERRKRLLLEEQLRATDKEHEEHERRSRALLRKHQQLLQEPTATHYSVLGLRRTAKPEEIGQAFKVLCKLYHPDKAASDRATRAARERVMAQLNEAHAVLSCPTQRWAYDRTLAPAEDKDAELDLTRAAAPRPCQEQDSAEDADFDFTGDGRPFRYCRGKAARVAKSCGSRDKVRIVMHQLVGRCPMELADCQGVIRHVGPMTPLGGLGECGHPSCSAHRLKHPEVRAGFRDFIVSKVRDAVRARTCWWGPEGLRYASLGSGELLFDLELLERLREEADVRIAQICLIDREYETPSAGTRRALREFADWQRASAQLRRHEPAEILAFGRLADFFQASAEGGRAAGCHVFVQCDTHWNGCAGDCNRLASRALCKDGLLARLAESTDTLDADLPKGALVAPFQGDLAPRQEAPGMKLNASDGSELLSTLSISHLGGLHVGEPFFSAAWTLATWPAECFKPPSLQPVDHPLLSRREDASRIRIVGKERGLAVWLVTCATRIAVRSGPHAQAQVVDVFYKGDEVLSAPKDFQGPWLRIAKESWPNPTDAPEEAWVLQDGTEFGLGILLEQVSGPK</sequence>
<protein>
    <submittedName>
        <fullName evidence="5">Chaperone protein DnaJ</fullName>
    </submittedName>
</protein>
<evidence type="ECO:0000313" key="3">
    <source>
        <dbReference type="EMBL" id="CAI3994501.1"/>
    </source>
</evidence>
<dbReference type="PRINTS" id="PR00625">
    <property type="entry name" value="JDOMAIN"/>
</dbReference>
<dbReference type="InterPro" id="IPR050817">
    <property type="entry name" value="DjlA_DnaK_co-chaperone"/>
</dbReference>
<evidence type="ECO:0000259" key="2">
    <source>
        <dbReference type="PROSITE" id="PS50076"/>
    </source>
</evidence>
<organism evidence="3">
    <name type="scientific">Cladocopium goreaui</name>
    <dbReference type="NCBI Taxonomy" id="2562237"/>
    <lineage>
        <taxon>Eukaryota</taxon>
        <taxon>Sar</taxon>
        <taxon>Alveolata</taxon>
        <taxon>Dinophyceae</taxon>
        <taxon>Suessiales</taxon>
        <taxon>Symbiodiniaceae</taxon>
        <taxon>Cladocopium</taxon>
    </lineage>
</organism>
<dbReference type="InterPro" id="IPR001623">
    <property type="entry name" value="DnaJ_domain"/>
</dbReference>
<dbReference type="Proteomes" id="UP001152797">
    <property type="component" value="Unassembled WGS sequence"/>
</dbReference>
<evidence type="ECO:0000313" key="6">
    <source>
        <dbReference type="Proteomes" id="UP001152797"/>
    </source>
</evidence>
<dbReference type="SUPFAM" id="SSF46565">
    <property type="entry name" value="Chaperone J-domain"/>
    <property type="match status" value="2"/>
</dbReference>
<dbReference type="CDD" id="cd06257">
    <property type="entry name" value="DnaJ"/>
    <property type="match status" value="2"/>
</dbReference>
<name>A0A9P1CNA3_9DINO</name>
<dbReference type="OrthoDB" id="427445at2759"/>
<keyword evidence="6" id="KW-1185">Reference proteome</keyword>
<dbReference type="EMBL" id="CAMXCT010001960">
    <property type="protein sequence ID" value="CAI3994501.1"/>
    <property type="molecule type" value="Genomic_DNA"/>
</dbReference>
<feature type="compositionally biased region" description="Basic and acidic residues" evidence="1">
    <location>
        <begin position="681"/>
        <end position="712"/>
    </location>
</feature>
<dbReference type="SMART" id="SM00271">
    <property type="entry name" value="DnaJ"/>
    <property type="match status" value="2"/>
</dbReference>
<reference evidence="3" key="1">
    <citation type="submission" date="2022-10" db="EMBL/GenBank/DDBJ databases">
        <authorList>
            <person name="Chen Y."/>
            <person name="Dougan E. K."/>
            <person name="Chan C."/>
            <person name="Rhodes N."/>
            <person name="Thang M."/>
        </authorList>
    </citation>
    <scope>NUCLEOTIDE SEQUENCE</scope>
</reference>
<feature type="region of interest" description="Disordered" evidence="1">
    <location>
        <begin position="201"/>
        <end position="225"/>
    </location>
</feature>
<dbReference type="InterPro" id="IPR036869">
    <property type="entry name" value="J_dom_sf"/>
</dbReference>